<dbReference type="EMBL" id="BRPK01000006">
    <property type="protein sequence ID" value="GLB39482.1"/>
    <property type="molecule type" value="Genomic_DNA"/>
</dbReference>
<feature type="region of interest" description="Disordered" evidence="1">
    <location>
        <begin position="43"/>
        <end position="63"/>
    </location>
</feature>
<evidence type="ECO:0000313" key="2">
    <source>
        <dbReference type="EMBL" id="GLB39482.1"/>
    </source>
</evidence>
<proteinExistence type="predicted"/>
<dbReference type="AlphaFoldDB" id="A0A9P3PQE0"/>
<protein>
    <submittedName>
        <fullName evidence="2">Uncharacterized protein</fullName>
    </submittedName>
</protein>
<comment type="caution">
    <text evidence="2">The sequence shown here is derived from an EMBL/GenBank/DDBJ whole genome shotgun (WGS) entry which is preliminary data.</text>
</comment>
<evidence type="ECO:0000256" key="1">
    <source>
        <dbReference type="SAM" id="MobiDB-lite"/>
    </source>
</evidence>
<sequence>MPVLTHFSSNVPLLGLFSPPPGLHGFHQHTTSSISSRAHDFRPHIDTRGSNSSHDPGKAYVGVRSHTGNRSAILSPRRVFERYESDIHSACRPQRTSTGDSPHAVAENRGNRTAVAEEHEESLVICVSYDRRI</sequence>
<keyword evidence="3" id="KW-1185">Reference proteome</keyword>
<gene>
    <name evidence="2" type="ORF">LshimejAT787_0606440</name>
</gene>
<evidence type="ECO:0000313" key="3">
    <source>
        <dbReference type="Proteomes" id="UP001063166"/>
    </source>
</evidence>
<accession>A0A9P3PQE0</accession>
<organism evidence="2 3">
    <name type="scientific">Lyophyllum shimeji</name>
    <name type="common">Hon-shimeji</name>
    <name type="synonym">Tricholoma shimeji</name>
    <dbReference type="NCBI Taxonomy" id="47721"/>
    <lineage>
        <taxon>Eukaryota</taxon>
        <taxon>Fungi</taxon>
        <taxon>Dikarya</taxon>
        <taxon>Basidiomycota</taxon>
        <taxon>Agaricomycotina</taxon>
        <taxon>Agaricomycetes</taxon>
        <taxon>Agaricomycetidae</taxon>
        <taxon>Agaricales</taxon>
        <taxon>Tricholomatineae</taxon>
        <taxon>Lyophyllaceae</taxon>
        <taxon>Lyophyllum</taxon>
    </lineage>
</organism>
<reference evidence="2" key="1">
    <citation type="submission" date="2022-07" db="EMBL/GenBank/DDBJ databases">
        <title>The genome of Lyophyllum shimeji provides insight into the initial evolution of ectomycorrhizal fungal genome.</title>
        <authorList>
            <person name="Kobayashi Y."/>
            <person name="Shibata T."/>
            <person name="Hirakawa H."/>
            <person name="Shigenobu S."/>
            <person name="Nishiyama T."/>
            <person name="Yamada A."/>
            <person name="Hasebe M."/>
            <person name="Kawaguchi M."/>
        </authorList>
    </citation>
    <scope>NUCLEOTIDE SEQUENCE</scope>
    <source>
        <strain evidence="2">AT787</strain>
    </source>
</reference>
<name>A0A9P3PQE0_LYOSH</name>
<dbReference type="Proteomes" id="UP001063166">
    <property type="component" value="Unassembled WGS sequence"/>
</dbReference>